<keyword evidence="5" id="KW-0378">Hydrolase</keyword>
<evidence type="ECO:0000259" key="7">
    <source>
        <dbReference type="PROSITE" id="PS50878"/>
    </source>
</evidence>
<evidence type="ECO:0000256" key="3">
    <source>
        <dbReference type="ARBA" id="ARBA00022722"/>
    </source>
</evidence>
<dbReference type="InterPro" id="IPR043502">
    <property type="entry name" value="DNA/RNA_pol_sf"/>
</dbReference>
<keyword evidence="3" id="KW-0540">Nuclease</keyword>
<dbReference type="InterPro" id="IPR000477">
    <property type="entry name" value="RT_dom"/>
</dbReference>
<dbReference type="CDD" id="cd01647">
    <property type="entry name" value="RT_LTR"/>
    <property type="match status" value="1"/>
</dbReference>
<accession>A0ABY9BMR9</accession>
<organism evidence="8 9">
    <name type="scientific">Vitis vinifera</name>
    <name type="common">Grape</name>
    <dbReference type="NCBI Taxonomy" id="29760"/>
    <lineage>
        <taxon>Eukaryota</taxon>
        <taxon>Viridiplantae</taxon>
        <taxon>Streptophyta</taxon>
        <taxon>Embryophyta</taxon>
        <taxon>Tracheophyta</taxon>
        <taxon>Spermatophyta</taxon>
        <taxon>Magnoliopsida</taxon>
        <taxon>eudicotyledons</taxon>
        <taxon>Gunneridae</taxon>
        <taxon>Pentapetalae</taxon>
        <taxon>rosids</taxon>
        <taxon>Vitales</taxon>
        <taxon>Vitaceae</taxon>
        <taxon>Viteae</taxon>
        <taxon>Vitis</taxon>
    </lineage>
</organism>
<feature type="domain" description="Reverse transcriptase" evidence="7">
    <location>
        <begin position="115"/>
        <end position="294"/>
    </location>
</feature>
<sequence>MFSIPYQPDFSFEGKHVDKPLRMISTLRASSLLKRGCQGFLAYVVNEENDLKLEDIPIVRDYLDVFLEDLPGLPPEREVEFTIDVAPGTTSISKAPYRMAPLELKELKIQLQELLDKGFIRPSVSPWGAPVLFVKKNDGSMRLCIDYRELNKVTVRNKYPLPRIDDLFDQLQGACVFSKIDLQSGYHKLRVRSEDVPKTTFQTRYGHYEFLVMPFSLTNVPAAFMDLMNRVFKPYLDQFVVVFIDDILVYSKIWEEHERHLSIVLQTLRDKQLYAKLKKCEFWLDKVSFLGHVVTKDGISVDPGKVDVVSNWRRPNTVTEIQSFLGLAGYYRWFIEGFSKIALPLTRLTQKGVKFEWSNDCERSFQELKNRLVTAPILTIPSGLGGFVVYSDASYQGLGCVLMQYGKVVAYASRQLKPYERNYPTHDLELAAVVFALKIWRHFLFGETCEIFTDHKSLKYLFSQKELNMRQRMWIKLLKDYDCIIQYHPRKANAVADALSRKSIGSLAAIRDCQRQLLEDLRSLQVHMRVLDSGALMANFRVQPDLVGRIKALQKNNLNLVKLMEEVKKGNKPDFVLSDDEILRFMTRLCVPNDGDLRRELLEEAHCSRLAIHLGGIKMYKDLRQNYWWLGMKQDIAQFVAQCLVCQ</sequence>
<gene>
    <name evidence="8" type="ORF">VitviT2T_003866</name>
</gene>
<dbReference type="PANTHER" id="PTHR37984">
    <property type="entry name" value="PROTEIN CBG26694"/>
    <property type="match status" value="1"/>
</dbReference>
<dbReference type="Gene3D" id="3.10.20.370">
    <property type="match status" value="1"/>
</dbReference>
<evidence type="ECO:0000256" key="6">
    <source>
        <dbReference type="ARBA" id="ARBA00022918"/>
    </source>
</evidence>
<evidence type="ECO:0000256" key="5">
    <source>
        <dbReference type="ARBA" id="ARBA00022801"/>
    </source>
</evidence>
<evidence type="ECO:0000256" key="4">
    <source>
        <dbReference type="ARBA" id="ARBA00022759"/>
    </source>
</evidence>
<evidence type="ECO:0000256" key="2">
    <source>
        <dbReference type="ARBA" id="ARBA00022695"/>
    </source>
</evidence>
<evidence type="ECO:0000256" key="1">
    <source>
        <dbReference type="ARBA" id="ARBA00022679"/>
    </source>
</evidence>
<dbReference type="Gene3D" id="1.10.340.70">
    <property type="match status" value="1"/>
</dbReference>
<proteinExistence type="predicted"/>
<keyword evidence="9" id="KW-1185">Reference proteome</keyword>
<dbReference type="PANTHER" id="PTHR37984:SF5">
    <property type="entry name" value="PROTEIN NYNRIN-LIKE"/>
    <property type="match status" value="1"/>
</dbReference>
<dbReference type="SUPFAM" id="SSF56672">
    <property type="entry name" value="DNA/RNA polymerases"/>
    <property type="match status" value="1"/>
</dbReference>
<dbReference type="PROSITE" id="PS50878">
    <property type="entry name" value="RT_POL"/>
    <property type="match status" value="1"/>
</dbReference>
<dbReference type="Pfam" id="PF00078">
    <property type="entry name" value="RVT_1"/>
    <property type="match status" value="1"/>
</dbReference>
<dbReference type="InterPro" id="IPR041588">
    <property type="entry name" value="Integrase_H2C2"/>
</dbReference>
<name>A0ABY9BMR9_VITVI</name>
<protein>
    <recommendedName>
        <fullName evidence="7">Reverse transcriptase domain-containing protein</fullName>
    </recommendedName>
</protein>
<dbReference type="InterPro" id="IPR043128">
    <property type="entry name" value="Rev_trsase/Diguanyl_cyclase"/>
</dbReference>
<dbReference type="Gene3D" id="3.10.10.10">
    <property type="entry name" value="HIV Type 1 Reverse Transcriptase, subunit A, domain 1"/>
    <property type="match status" value="1"/>
</dbReference>
<keyword evidence="4" id="KW-0255">Endonuclease</keyword>
<dbReference type="CDD" id="cd09274">
    <property type="entry name" value="RNase_HI_RT_Ty3"/>
    <property type="match status" value="1"/>
</dbReference>
<dbReference type="InterPro" id="IPR041373">
    <property type="entry name" value="RT_RNaseH"/>
</dbReference>
<keyword evidence="6" id="KW-0695">RNA-directed DNA polymerase</keyword>
<dbReference type="Proteomes" id="UP001227230">
    <property type="component" value="Chromosome 3"/>
</dbReference>
<keyword evidence="1" id="KW-0808">Transferase</keyword>
<reference evidence="8 9" key="1">
    <citation type="journal article" date="2023" name="Hortic Res">
        <title>The complete reference genome for grapevine (Vitis vinifera L.) genetics and breeding.</title>
        <authorList>
            <person name="Shi X."/>
            <person name="Cao S."/>
            <person name="Wang X."/>
            <person name="Huang S."/>
            <person name="Wang Y."/>
            <person name="Liu Z."/>
            <person name="Liu W."/>
            <person name="Leng X."/>
            <person name="Peng Y."/>
            <person name="Wang N."/>
            <person name="Wang Y."/>
            <person name="Ma Z."/>
            <person name="Xu X."/>
            <person name="Zhang F."/>
            <person name="Xue H."/>
            <person name="Zhong H."/>
            <person name="Wang Y."/>
            <person name="Zhang K."/>
            <person name="Velt A."/>
            <person name="Avia K."/>
            <person name="Holtgrawe D."/>
            <person name="Grimplet J."/>
            <person name="Matus J.T."/>
            <person name="Ware D."/>
            <person name="Wu X."/>
            <person name="Wang H."/>
            <person name="Liu C."/>
            <person name="Fang Y."/>
            <person name="Rustenholz C."/>
            <person name="Cheng Z."/>
            <person name="Xiao H."/>
            <person name="Zhou Y."/>
        </authorList>
    </citation>
    <scope>NUCLEOTIDE SEQUENCE [LARGE SCALE GENOMIC DNA]</scope>
    <source>
        <strain evidence="9">cv. Pinot noir / PN40024</strain>
        <tissue evidence="8">Leaf</tissue>
    </source>
</reference>
<dbReference type="Pfam" id="PF17921">
    <property type="entry name" value="Integrase_H2C2"/>
    <property type="match status" value="1"/>
</dbReference>
<keyword evidence="2" id="KW-0548">Nucleotidyltransferase</keyword>
<dbReference type="EMBL" id="CP126650">
    <property type="protein sequence ID" value="WJZ84253.1"/>
    <property type="molecule type" value="Genomic_DNA"/>
</dbReference>
<dbReference type="InterPro" id="IPR050951">
    <property type="entry name" value="Retrovirus_Pol_polyprotein"/>
</dbReference>
<evidence type="ECO:0000313" key="9">
    <source>
        <dbReference type="Proteomes" id="UP001227230"/>
    </source>
</evidence>
<dbReference type="Gene3D" id="3.30.70.270">
    <property type="match status" value="2"/>
</dbReference>
<dbReference type="Pfam" id="PF17917">
    <property type="entry name" value="RT_RNaseH"/>
    <property type="match status" value="1"/>
</dbReference>
<evidence type="ECO:0000313" key="8">
    <source>
        <dbReference type="EMBL" id="WJZ84253.1"/>
    </source>
</evidence>